<dbReference type="EMBL" id="LJVA01000132">
    <property type="protein sequence ID" value="KPL06784.1"/>
    <property type="molecule type" value="Genomic_DNA"/>
</dbReference>
<proteinExistence type="predicted"/>
<evidence type="ECO:0000313" key="2">
    <source>
        <dbReference type="Proteomes" id="UP000051035"/>
    </source>
</evidence>
<feature type="non-terminal residue" evidence="1">
    <location>
        <position position="95"/>
    </location>
</feature>
<dbReference type="AlphaFoldDB" id="A0A0S8JBA4"/>
<organism evidence="1 2">
    <name type="scientific">candidate division TA06 bacterium SM1_40</name>
    <dbReference type="NCBI Taxonomy" id="1703773"/>
    <lineage>
        <taxon>Bacteria</taxon>
        <taxon>Bacteria division TA06</taxon>
    </lineage>
</organism>
<accession>A0A0S8JBA4</accession>
<gene>
    <name evidence="1" type="ORF">AMJ71_09320</name>
</gene>
<evidence type="ECO:0000313" key="1">
    <source>
        <dbReference type="EMBL" id="KPL06784.1"/>
    </source>
</evidence>
<name>A0A0S8JBA4_UNCT6</name>
<comment type="caution">
    <text evidence="1">The sequence shown here is derived from an EMBL/GenBank/DDBJ whole genome shotgun (WGS) entry which is preliminary data.</text>
</comment>
<reference evidence="1 2" key="1">
    <citation type="journal article" date="2015" name="Microbiome">
        <title>Genomic resolution of linkages in carbon, nitrogen, and sulfur cycling among widespread estuary sediment bacteria.</title>
        <authorList>
            <person name="Baker B.J."/>
            <person name="Lazar C.S."/>
            <person name="Teske A.P."/>
            <person name="Dick G.J."/>
        </authorList>
    </citation>
    <scope>NUCLEOTIDE SEQUENCE [LARGE SCALE GENOMIC DNA]</scope>
    <source>
        <strain evidence="1">SM1_40</strain>
    </source>
</reference>
<protein>
    <submittedName>
        <fullName evidence="1">Uncharacterized protein</fullName>
    </submittedName>
</protein>
<sequence length="95" mass="10400">MHAGQLGPVGHTVSELLEQRRGIGTEDNISTEPDKPTFFEYYNKANSYGPSDSMTFYVGGKAWKDTIACSVDPECGRSYGGNVVIYPPYSDPSFP</sequence>
<dbReference type="Proteomes" id="UP000051035">
    <property type="component" value="Unassembled WGS sequence"/>
</dbReference>